<feature type="domain" description="DUF6589" evidence="1">
    <location>
        <begin position="16"/>
        <end position="127"/>
    </location>
</feature>
<accession>A0A3N4LM70</accession>
<evidence type="ECO:0000259" key="1">
    <source>
        <dbReference type="Pfam" id="PF20231"/>
    </source>
</evidence>
<organism evidence="2 3">
    <name type="scientific">Terfezia boudieri ATCC MYA-4762</name>
    <dbReference type="NCBI Taxonomy" id="1051890"/>
    <lineage>
        <taxon>Eukaryota</taxon>
        <taxon>Fungi</taxon>
        <taxon>Dikarya</taxon>
        <taxon>Ascomycota</taxon>
        <taxon>Pezizomycotina</taxon>
        <taxon>Pezizomycetes</taxon>
        <taxon>Pezizales</taxon>
        <taxon>Pezizaceae</taxon>
        <taxon>Terfezia</taxon>
    </lineage>
</organism>
<dbReference type="InterPro" id="IPR046496">
    <property type="entry name" value="DUF6589"/>
</dbReference>
<gene>
    <name evidence="2" type="ORF">L211DRAFT_229873</name>
</gene>
<dbReference type="OrthoDB" id="3251235at2759"/>
<name>A0A3N4LM70_9PEZI</name>
<dbReference type="Pfam" id="PF20231">
    <property type="entry name" value="DUF6589"/>
    <property type="match status" value="1"/>
</dbReference>
<evidence type="ECO:0000313" key="2">
    <source>
        <dbReference type="EMBL" id="RPB23920.1"/>
    </source>
</evidence>
<sequence length="131" mass="14991">MEVNPIPGKRERILRKSLHQLSLRRTRIRVGPTLEIDEGTVPGNIQVMEEMVNQMGLELEDLVDKIMVYVGDMSTVVMQRNAKEYRKRDIPLRRLDHVDPWHGLLHTQFVLSNAVAAVHKGHSSATDLFSL</sequence>
<dbReference type="InParanoid" id="A0A3N4LM70"/>
<proteinExistence type="predicted"/>
<reference evidence="2 3" key="1">
    <citation type="journal article" date="2018" name="Nat. Ecol. Evol.">
        <title>Pezizomycetes genomes reveal the molecular basis of ectomycorrhizal truffle lifestyle.</title>
        <authorList>
            <person name="Murat C."/>
            <person name="Payen T."/>
            <person name="Noel B."/>
            <person name="Kuo A."/>
            <person name="Morin E."/>
            <person name="Chen J."/>
            <person name="Kohler A."/>
            <person name="Krizsan K."/>
            <person name="Balestrini R."/>
            <person name="Da Silva C."/>
            <person name="Montanini B."/>
            <person name="Hainaut M."/>
            <person name="Levati E."/>
            <person name="Barry K.W."/>
            <person name="Belfiori B."/>
            <person name="Cichocki N."/>
            <person name="Clum A."/>
            <person name="Dockter R.B."/>
            <person name="Fauchery L."/>
            <person name="Guy J."/>
            <person name="Iotti M."/>
            <person name="Le Tacon F."/>
            <person name="Lindquist E.A."/>
            <person name="Lipzen A."/>
            <person name="Malagnac F."/>
            <person name="Mello A."/>
            <person name="Molinier V."/>
            <person name="Miyauchi S."/>
            <person name="Poulain J."/>
            <person name="Riccioni C."/>
            <person name="Rubini A."/>
            <person name="Sitrit Y."/>
            <person name="Splivallo R."/>
            <person name="Traeger S."/>
            <person name="Wang M."/>
            <person name="Zifcakova L."/>
            <person name="Wipf D."/>
            <person name="Zambonelli A."/>
            <person name="Paolocci F."/>
            <person name="Nowrousian M."/>
            <person name="Ottonello S."/>
            <person name="Baldrian P."/>
            <person name="Spatafora J.W."/>
            <person name="Henrissat B."/>
            <person name="Nagy L.G."/>
            <person name="Aury J.M."/>
            <person name="Wincker P."/>
            <person name="Grigoriev I.V."/>
            <person name="Bonfante P."/>
            <person name="Martin F.M."/>
        </authorList>
    </citation>
    <scope>NUCLEOTIDE SEQUENCE [LARGE SCALE GENOMIC DNA]</scope>
    <source>
        <strain evidence="2 3">ATCC MYA-4762</strain>
    </source>
</reference>
<protein>
    <recommendedName>
        <fullName evidence="1">DUF6589 domain-containing protein</fullName>
    </recommendedName>
</protein>
<keyword evidence="3" id="KW-1185">Reference proteome</keyword>
<dbReference type="EMBL" id="ML121544">
    <property type="protein sequence ID" value="RPB23920.1"/>
    <property type="molecule type" value="Genomic_DNA"/>
</dbReference>
<dbReference type="AlphaFoldDB" id="A0A3N4LM70"/>
<dbReference type="Proteomes" id="UP000267821">
    <property type="component" value="Unassembled WGS sequence"/>
</dbReference>
<evidence type="ECO:0000313" key="3">
    <source>
        <dbReference type="Proteomes" id="UP000267821"/>
    </source>
</evidence>